<evidence type="ECO:0000313" key="4">
    <source>
        <dbReference type="Proteomes" id="UP000280444"/>
    </source>
</evidence>
<dbReference type="Proteomes" id="UP000280444">
    <property type="component" value="Unassembled WGS sequence"/>
</dbReference>
<dbReference type="SUPFAM" id="SSF55729">
    <property type="entry name" value="Acyl-CoA N-acyltransferases (Nat)"/>
    <property type="match status" value="1"/>
</dbReference>
<dbReference type="RefSeq" id="WP_124868055.1">
    <property type="nucleotide sequence ID" value="NZ_RQZF01000001.1"/>
</dbReference>
<accession>A0A3P1SHB2</accession>
<dbReference type="AlphaFoldDB" id="A0A3P1SHB2"/>
<dbReference type="Pfam" id="PF00583">
    <property type="entry name" value="Acetyltransf_1"/>
    <property type="match status" value="1"/>
</dbReference>
<reference evidence="3 4" key="1">
    <citation type="submission" date="2018-11" db="EMBL/GenBank/DDBJ databases">
        <title>Genomes From Bacteria Associated with the Canine Oral Cavity: a Test Case for Automated Genome-Based Taxonomic Assignment.</title>
        <authorList>
            <person name="Coil D.A."/>
            <person name="Jospin G."/>
            <person name="Darling A.E."/>
            <person name="Wallis C."/>
            <person name="Davis I.J."/>
            <person name="Harris S."/>
            <person name="Eisen J.A."/>
            <person name="Holcombe L.J."/>
            <person name="O'Flynn C."/>
        </authorList>
    </citation>
    <scope>NUCLEOTIDE SEQUENCE [LARGE SCALE GENOMIC DNA]</scope>
    <source>
        <strain evidence="3 4">OH770</strain>
    </source>
</reference>
<protein>
    <submittedName>
        <fullName evidence="3">GNAT family N-acetyltransferase</fullName>
    </submittedName>
</protein>
<proteinExistence type="predicted"/>
<dbReference type="OrthoDB" id="5243635at2"/>
<dbReference type="EMBL" id="RQZF01000001">
    <property type="protein sequence ID" value="RRC96454.1"/>
    <property type="molecule type" value="Genomic_DNA"/>
</dbReference>
<dbReference type="InterPro" id="IPR000182">
    <property type="entry name" value="GNAT_dom"/>
</dbReference>
<feature type="region of interest" description="Disordered" evidence="1">
    <location>
        <begin position="1"/>
        <end position="25"/>
    </location>
</feature>
<evidence type="ECO:0000256" key="1">
    <source>
        <dbReference type="SAM" id="MobiDB-lite"/>
    </source>
</evidence>
<dbReference type="CDD" id="cd04301">
    <property type="entry name" value="NAT_SF"/>
    <property type="match status" value="1"/>
</dbReference>
<dbReference type="GO" id="GO:0016747">
    <property type="term" value="F:acyltransferase activity, transferring groups other than amino-acyl groups"/>
    <property type="evidence" value="ECO:0007669"/>
    <property type="project" value="InterPro"/>
</dbReference>
<organism evidence="3 4">
    <name type="scientific">Schaalia canis</name>
    <dbReference type="NCBI Taxonomy" id="100469"/>
    <lineage>
        <taxon>Bacteria</taxon>
        <taxon>Bacillati</taxon>
        <taxon>Actinomycetota</taxon>
        <taxon>Actinomycetes</taxon>
        <taxon>Actinomycetales</taxon>
        <taxon>Actinomycetaceae</taxon>
        <taxon>Schaalia</taxon>
    </lineage>
</organism>
<comment type="caution">
    <text evidence="3">The sequence shown here is derived from an EMBL/GenBank/DDBJ whole genome shotgun (WGS) entry which is preliminary data.</text>
</comment>
<dbReference type="Gene3D" id="3.40.630.30">
    <property type="match status" value="1"/>
</dbReference>
<gene>
    <name evidence="3" type="ORF">EII11_02095</name>
</gene>
<evidence type="ECO:0000313" key="3">
    <source>
        <dbReference type="EMBL" id="RRC96454.1"/>
    </source>
</evidence>
<keyword evidence="4" id="KW-1185">Reference proteome</keyword>
<evidence type="ECO:0000259" key="2">
    <source>
        <dbReference type="PROSITE" id="PS51186"/>
    </source>
</evidence>
<keyword evidence="3" id="KW-0808">Transferase</keyword>
<dbReference type="InterPro" id="IPR016181">
    <property type="entry name" value="Acyl_CoA_acyltransferase"/>
</dbReference>
<feature type="domain" description="N-acetyltransferase" evidence="2">
    <location>
        <begin position="28"/>
        <end position="207"/>
    </location>
</feature>
<name>A0A3P1SHB2_9ACTO</name>
<sequence>MSENCCDTHAAGDHPSDSVTTASAGTDRTVRVARPEDAQAIAQIQRAALQTHIETTLTAKKATEQVESIIAALPETEAFHAHWAQTLSEPAPDGCHTLVAIHGQSVGGFICAIPGEELPEIPQKRAAIPAGTEIVALEVNAHFQRSGHGSRLLNALAETCKTANLRIWVGAEDEARVRFLQSAGFTPSGLRRHLQMPGAVADEHLWWTSLS</sequence>
<dbReference type="PROSITE" id="PS51186">
    <property type="entry name" value="GNAT"/>
    <property type="match status" value="1"/>
</dbReference>